<dbReference type="EMBL" id="FP929138">
    <property type="protein sequence ID" value="CBY00404.1"/>
    <property type="molecule type" value="Genomic_DNA"/>
</dbReference>
<dbReference type="AlphaFoldDB" id="E5A9R3"/>
<evidence type="ECO:0000256" key="1">
    <source>
        <dbReference type="SAM" id="MobiDB-lite"/>
    </source>
</evidence>
<feature type="compositionally biased region" description="Basic and acidic residues" evidence="1">
    <location>
        <begin position="190"/>
        <end position="199"/>
    </location>
</feature>
<feature type="compositionally biased region" description="Basic and acidic residues" evidence="1">
    <location>
        <begin position="1"/>
        <end position="17"/>
    </location>
</feature>
<dbReference type="InParanoid" id="E5A9R3"/>
<feature type="region of interest" description="Disordered" evidence="1">
    <location>
        <begin position="173"/>
        <end position="236"/>
    </location>
</feature>
<dbReference type="VEuPathDB" id="FungiDB:LEMA_P015340.1"/>
<keyword evidence="3" id="KW-1185">Reference proteome</keyword>
<reference evidence="3" key="1">
    <citation type="journal article" date="2011" name="Nat. Commun.">
        <title>Effector diversification within compartments of the Leptosphaeria maculans genome affected by Repeat-Induced Point mutations.</title>
        <authorList>
            <person name="Rouxel T."/>
            <person name="Grandaubert J."/>
            <person name="Hane J.K."/>
            <person name="Hoede C."/>
            <person name="van de Wouw A.P."/>
            <person name="Couloux A."/>
            <person name="Dominguez V."/>
            <person name="Anthouard V."/>
            <person name="Bally P."/>
            <person name="Bourras S."/>
            <person name="Cozijnsen A.J."/>
            <person name="Ciuffetti L.M."/>
            <person name="Degrave A."/>
            <person name="Dilmaghani A."/>
            <person name="Duret L."/>
            <person name="Fudal I."/>
            <person name="Goodwin S.B."/>
            <person name="Gout L."/>
            <person name="Glaser N."/>
            <person name="Linglin J."/>
            <person name="Kema G.H.J."/>
            <person name="Lapalu N."/>
            <person name="Lawrence C.B."/>
            <person name="May K."/>
            <person name="Meyer M."/>
            <person name="Ollivier B."/>
            <person name="Poulain J."/>
            <person name="Schoch C.L."/>
            <person name="Simon A."/>
            <person name="Spatafora J.W."/>
            <person name="Stachowiak A."/>
            <person name="Turgeon B.G."/>
            <person name="Tyler B.M."/>
            <person name="Vincent D."/>
            <person name="Weissenbach J."/>
            <person name="Amselem J."/>
            <person name="Quesneville H."/>
            <person name="Oliver R.P."/>
            <person name="Wincker P."/>
            <person name="Balesdent M.-H."/>
            <person name="Howlett B.J."/>
        </authorList>
    </citation>
    <scope>NUCLEOTIDE SEQUENCE [LARGE SCALE GENOMIC DNA]</scope>
    <source>
        <strain evidence="3">JN3 / isolate v23.1.3 / race Av1-4-5-6-7-8</strain>
    </source>
</reference>
<protein>
    <submittedName>
        <fullName evidence="2">Predicted protein</fullName>
    </submittedName>
</protein>
<organism evidence="3">
    <name type="scientific">Leptosphaeria maculans (strain JN3 / isolate v23.1.3 / race Av1-4-5-6-7-8)</name>
    <name type="common">Blackleg fungus</name>
    <name type="synonym">Phoma lingam</name>
    <dbReference type="NCBI Taxonomy" id="985895"/>
    <lineage>
        <taxon>Eukaryota</taxon>
        <taxon>Fungi</taxon>
        <taxon>Dikarya</taxon>
        <taxon>Ascomycota</taxon>
        <taxon>Pezizomycotina</taxon>
        <taxon>Dothideomycetes</taxon>
        <taxon>Pleosporomycetidae</taxon>
        <taxon>Pleosporales</taxon>
        <taxon>Pleosporineae</taxon>
        <taxon>Leptosphaeriaceae</taxon>
        <taxon>Plenodomus</taxon>
        <taxon>Plenodomus lingam/Leptosphaeria maculans species complex</taxon>
    </lineage>
</organism>
<sequence length="292" mass="32523">MADVRRVGSEVRRQQEHEEYDALPQVAGRGPLQNEEMGLLTNSEPKDGVGIGKDQEYRLIQVLSPPAPPSAMTNVAYQNSSSSVLNDGRLTRPSDETDSDWLARYLLSAPRRQNAAKPSYSQCSTVSAYSECSECSTVSAYSECSECSAVHGAAFAVASYRVERHPFPPFFPQLIGDPAQYQSGQSRKGPKGERGEAVRFPRRRARPHPLFVHAPGGRQRQRTGLGSGNKKKERIRHGKERWQSGLWVPALGVGWEGVRRREPQGDLVSRRHGSFCLLLHHPTETVRRRLLA</sequence>
<proteinExistence type="predicted"/>
<dbReference type="HOGENOM" id="CLU_953372_0_0_1"/>
<name>E5A9R3_LEPMJ</name>
<gene>
    <name evidence="2" type="ORF">LEMA_P015340.1</name>
</gene>
<evidence type="ECO:0000313" key="3">
    <source>
        <dbReference type="Proteomes" id="UP000002668"/>
    </source>
</evidence>
<dbReference type="Proteomes" id="UP000002668">
    <property type="component" value="Genome"/>
</dbReference>
<evidence type="ECO:0000313" key="2">
    <source>
        <dbReference type="EMBL" id="CBY00404.1"/>
    </source>
</evidence>
<feature type="region of interest" description="Disordered" evidence="1">
    <location>
        <begin position="1"/>
        <end position="52"/>
    </location>
</feature>
<accession>E5A9R3</accession>